<dbReference type="HOGENOM" id="CLU_2996467_0_0_1"/>
<sequence>MCTLVDVLVECDATSPVGRTMWRDGQERCLWQEDEQSLASYHEARIATATPTLPISD</sequence>
<dbReference type="GeneID" id="63688460"/>
<dbReference type="EMBL" id="JH795870">
    <property type="protein sequence ID" value="EJT99178.1"/>
    <property type="molecule type" value="Genomic_DNA"/>
</dbReference>
<keyword evidence="2" id="KW-1185">Reference proteome</keyword>
<reference evidence="1 2" key="1">
    <citation type="journal article" date="2012" name="Science">
        <title>The Paleozoic origin of enzymatic lignin decomposition reconstructed from 31 fungal genomes.</title>
        <authorList>
            <person name="Floudas D."/>
            <person name="Binder M."/>
            <person name="Riley R."/>
            <person name="Barry K."/>
            <person name="Blanchette R.A."/>
            <person name="Henrissat B."/>
            <person name="Martinez A.T."/>
            <person name="Otillar R."/>
            <person name="Spatafora J.W."/>
            <person name="Yadav J.S."/>
            <person name="Aerts A."/>
            <person name="Benoit I."/>
            <person name="Boyd A."/>
            <person name="Carlson A."/>
            <person name="Copeland A."/>
            <person name="Coutinho P.M."/>
            <person name="de Vries R.P."/>
            <person name="Ferreira P."/>
            <person name="Findley K."/>
            <person name="Foster B."/>
            <person name="Gaskell J."/>
            <person name="Glotzer D."/>
            <person name="Gorecki P."/>
            <person name="Heitman J."/>
            <person name="Hesse C."/>
            <person name="Hori C."/>
            <person name="Igarashi K."/>
            <person name="Jurgens J.A."/>
            <person name="Kallen N."/>
            <person name="Kersten P."/>
            <person name="Kohler A."/>
            <person name="Kuees U."/>
            <person name="Kumar T.K.A."/>
            <person name="Kuo A."/>
            <person name="LaButti K."/>
            <person name="Larrondo L.F."/>
            <person name="Lindquist E."/>
            <person name="Ling A."/>
            <person name="Lombard V."/>
            <person name="Lucas S."/>
            <person name="Lundell T."/>
            <person name="Martin R."/>
            <person name="McLaughlin D.J."/>
            <person name="Morgenstern I."/>
            <person name="Morin E."/>
            <person name="Murat C."/>
            <person name="Nagy L.G."/>
            <person name="Nolan M."/>
            <person name="Ohm R.A."/>
            <person name="Patyshakuliyeva A."/>
            <person name="Rokas A."/>
            <person name="Ruiz-Duenas F.J."/>
            <person name="Sabat G."/>
            <person name="Salamov A."/>
            <person name="Samejima M."/>
            <person name="Schmutz J."/>
            <person name="Slot J.C."/>
            <person name="St John F."/>
            <person name="Stenlid J."/>
            <person name="Sun H."/>
            <person name="Sun S."/>
            <person name="Syed K."/>
            <person name="Tsang A."/>
            <person name="Wiebenga A."/>
            <person name="Young D."/>
            <person name="Pisabarro A."/>
            <person name="Eastwood D.C."/>
            <person name="Martin F."/>
            <person name="Cullen D."/>
            <person name="Grigoriev I.V."/>
            <person name="Hibbett D.S."/>
        </authorList>
    </citation>
    <scope>NUCLEOTIDE SEQUENCE [LARGE SCALE GENOMIC DNA]</scope>
    <source>
        <strain evidence="1 2">DJM-731 SS1</strain>
    </source>
</reference>
<dbReference type="Proteomes" id="UP000030653">
    <property type="component" value="Unassembled WGS sequence"/>
</dbReference>
<name>M5FT50_DACPD</name>
<accession>M5FT50</accession>
<protein>
    <submittedName>
        <fullName evidence="1">Uncharacterized protein</fullName>
    </submittedName>
</protein>
<gene>
    <name evidence="1" type="ORF">DACRYDRAFT_23798</name>
</gene>
<organism evidence="1 2">
    <name type="scientific">Dacryopinax primogenitus (strain DJM 731)</name>
    <name type="common">Brown rot fungus</name>
    <dbReference type="NCBI Taxonomy" id="1858805"/>
    <lineage>
        <taxon>Eukaryota</taxon>
        <taxon>Fungi</taxon>
        <taxon>Dikarya</taxon>
        <taxon>Basidiomycota</taxon>
        <taxon>Agaricomycotina</taxon>
        <taxon>Dacrymycetes</taxon>
        <taxon>Dacrymycetales</taxon>
        <taxon>Dacrymycetaceae</taxon>
        <taxon>Dacryopinax</taxon>
    </lineage>
</organism>
<evidence type="ECO:0000313" key="1">
    <source>
        <dbReference type="EMBL" id="EJT99178.1"/>
    </source>
</evidence>
<dbReference type="RefSeq" id="XP_040626076.1">
    <property type="nucleotide sequence ID" value="XM_040773398.1"/>
</dbReference>
<evidence type="ECO:0000313" key="2">
    <source>
        <dbReference type="Proteomes" id="UP000030653"/>
    </source>
</evidence>
<proteinExistence type="predicted"/>
<dbReference type="AlphaFoldDB" id="M5FT50"/>